<evidence type="ECO:0000256" key="2">
    <source>
        <dbReference type="ARBA" id="ARBA00022475"/>
    </source>
</evidence>
<dbReference type="AlphaFoldDB" id="A0A2M7X9S3"/>
<keyword evidence="6 8" id="KW-1133">Transmembrane helix</keyword>
<dbReference type="InterPro" id="IPR050297">
    <property type="entry name" value="LipidA_mod_glycosyltrf_83"/>
</dbReference>
<dbReference type="Proteomes" id="UP000230484">
    <property type="component" value="Unassembled WGS sequence"/>
</dbReference>
<dbReference type="PANTHER" id="PTHR33908">
    <property type="entry name" value="MANNOSYLTRANSFERASE YKCB-RELATED"/>
    <property type="match status" value="1"/>
</dbReference>
<feature type="transmembrane region" description="Helical" evidence="8">
    <location>
        <begin position="209"/>
        <end position="225"/>
    </location>
</feature>
<evidence type="ECO:0000259" key="9">
    <source>
        <dbReference type="Pfam" id="PF13231"/>
    </source>
</evidence>
<keyword evidence="5 8" id="KW-0812">Transmembrane</keyword>
<keyword evidence="3" id="KW-0328">Glycosyltransferase</keyword>
<feature type="transmembrane region" description="Helical" evidence="8">
    <location>
        <begin position="337"/>
        <end position="360"/>
    </location>
</feature>
<keyword evidence="2" id="KW-1003">Cell membrane</keyword>
<feature type="transmembrane region" description="Helical" evidence="8">
    <location>
        <begin position="139"/>
        <end position="158"/>
    </location>
</feature>
<keyword evidence="4" id="KW-0808">Transferase</keyword>
<feature type="transmembrane region" description="Helical" evidence="8">
    <location>
        <begin position="287"/>
        <end position="304"/>
    </location>
</feature>
<feature type="domain" description="Glycosyltransferase RgtA/B/C/D-like" evidence="9">
    <location>
        <begin position="68"/>
        <end position="220"/>
    </location>
</feature>
<gene>
    <name evidence="10" type="ORF">CO176_00930</name>
</gene>
<evidence type="ECO:0000256" key="6">
    <source>
        <dbReference type="ARBA" id="ARBA00022989"/>
    </source>
</evidence>
<keyword evidence="7 8" id="KW-0472">Membrane</keyword>
<dbReference type="EMBL" id="PFWW01000019">
    <property type="protein sequence ID" value="PJA42912.1"/>
    <property type="molecule type" value="Genomic_DNA"/>
</dbReference>
<evidence type="ECO:0000256" key="8">
    <source>
        <dbReference type="SAM" id="Phobius"/>
    </source>
</evidence>
<dbReference type="GO" id="GO:0009103">
    <property type="term" value="P:lipopolysaccharide biosynthetic process"/>
    <property type="evidence" value="ECO:0007669"/>
    <property type="project" value="UniProtKB-ARBA"/>
</dbReference>
<protein>
    <recommendedName>
        <fullName evidence="9">Glycosyltransferase RgtA/B/C/D-like domain-containing protein</fullName>
    </recommendedName>
</protein>
<evidence type="ECO:0000256" key="5">
    <source>
        <dbReference type="ARBA" id="ARBA00022692"/>
    </source>
</evidence>
<name>A0A2M7X9S3_9BACT</name>
<dbReference type="Pfam" id="PF13231">
    <property type="entry name" value="PMT_2"/>
    <property type="match status" value="1"/>
</dbReference>
<comment type="subcellular location">
    <subcellularLocation>
        <location evidence="1">Cell membrane</location>
        <topology evidence="1">Multi-pass membrane protein</topology>
    </subcellularLocation>
</comment>
<evidence type="ECO:0000256" key="7">
    <source>
        <dbReference type="ARBA" id="ARBA00023136"/>
    </source>
</evidence>
<evidence type="ECO:0000313" key="10">
    <source>
        <dbReference type="EMBL" id="PJA42912.1"/>
    </source>
</evidence>
<evidence type="ECO:0000256" key="4">
    <source>
        <dbReference type="ARBA" id="ARBA00022679"/>
    </source>
</evidence>
<accession>A0A2M7X9S3</accession>
<proteinExistence type="predicted"/>
<organism evidence="10 11">
    <name type="scientific">Candidatus Woesebacteria bacterium CG_4_9_14_3_um_filter_39_10</name>
    <dbReference type="NCBI Taxonomy" id="1975056"/>
    <lineage>
        <taxon>Bacteria</taxon>
        <taxon>Candidatus Woeseibacteriota</taxon>
    </lineage>
</organism>
<dbReference type="GO" id="GO:0005886">
    <property type="term" value="C:plasma membrane"/>
    <property type="evidence" value="ECO:0007669"/>
    <property type="project" value="UniProtKB-SubCell"/>
</dbReference>
<reference evidence="11" key="1">
    <citation type="submission" date="2017-09" db="EMBL/GenBank/DDBJ databases">
        <title>Depth-based differentiation of microbial function through sediment-hosted aquifers and enrichment of novel symbionts in the deep terrestrial subsurface.</title>
        <authorList>
            <person name="Probst A.J."/>
            <person name="Ladd B."/>
            <person name="Jarett J.K."/>
            <person name="Geller-Mcgrath D.E."/>
            <person name="Sieber C.M.K."/>
            <person name="Emerson J.B."/>
            <person name="Anantharaman K."/>
            <person name="Thomas B.C."/>
            <person name="Malmstrom R."/>
            <person name="Stieglmeier M."/>
            <person name="Klingl A."/>
            <person name="Woyke T."/>
            <person name="Ryan C.M."/>
            <person name="Banfield J.F."/>
        </authorList>
    </citation>
    <scope>NUCLEOTIDE SEQUENCE [LARGE SCALE GENOMIC DNA]</scope>
</reference>
<dbReference type="PANTHER" id="PTHR33908:SF11">
    <property type="entry name" value="MEMBRANE PROTEIN"/>
    <property type="match status" value="1"/>
</dbReference>
<dbReference type="GO" id="GO:0016763">
    <property type="term" value="F:pentosyltransferase activity"/>
    <property type="evidence" value="ECO:0007669"/>
    <property type="project" value="TreeGrafter"/>
</dbReference>
<feature type="transmembrane region" description="Helical" evidence="8">
    <location>
        <begin position="310"/>
        <end position="330"/>
    </location>
</feature>
<dbReference type="InterPro" id="IPR038731">
    <property type="entry name" value="RgtA/B/C-like"/>
</dbReference>
<comment type="caution">
    <text evidence="10">The sequence shown here is derived from an EMBL/GenBank/DDBJ whole genome shotgun (WGS) entry which is preliminary data.</text>
</comment>
<evidence type="ECO:0000313" key="11">
    <source>
        <dbReference type="Proteomes" id="UP000230484"/>
    </source>
</evidence>
<evidence type="ECO:0000256" key="3">
    <source>
        <dbReference type="ARBA" id="ARBA00022676"/>
    </source>
</evidence>
<feature type="transmembrane region" description="Helical" evidence="8">
    <location>
        <begin position="88"/>
        <end position="109"/>
    </location>
</feature>
<evidence type="ECO:0000256" key="1">
    <source>
        <dbReference type="ARBA" id="ARBA00004651"/>
    </source>
</evidence>
<sequence>MKNIKIIVLFLIVILGGLLRFYKLDQVPPSLNWDEIAAGYNAYTIANWGADEYGNKFPIVFKSFGDDKHPIHIYLTALVVKIFGLSDYSARASSALVGTLSVLAIYFLAKKLFKNEIVGFFSALFLAVSPYHLQYSRGLWETNFALSFFLLGLALFYYGIERKNWLIPLSFASFGLSFFSYHSAKIVIPPVAFLLCAIHFKDLIKNKKLLIVSILVVLFFGALVIKEPRILGFARINQTRFSKEETKKYGGLIPTYIHNYKGYFKYSYLFQSGDQGPRASVKTVGEFYKIDLILAILGLVVILLTKKWQAFFILITWLALSPVPGAISATEPSAIRGIFMIGPVILFSAQGAASLISFLNKNTTKTAGIILIVLFLGREVGNYLKYYYTSYAQKEAIEWQYGMKQIVGYLKERPDYFRVYMDKIRQQPYIFFLFYFKTPLPELLKTVKYDESESKSYNTVVSFDKYRFGNWDIIDSRPDPGIIYIMTPSYYTGLRYGSQFDVKKLIKYPNGNDAFYIVEGNI</sequence>